<accession>A0A5N5U5T3</accession>
<dbReference type="AlphaFoldDB" id="A0A5N5UEW3"/>
<evidence type="ECO:0000313" key="4">
    <source>
        <dbReference type="Proteomes" id="UP000326207"/>
    </source>
</evidence>
<dbReference type="GO" id="GO:0005975">
    <property type="term" value="P:carbohydrate metabolic process"/>
    <property type="evidence" value="ECO:0007669"/>
    <property type="project" value="InterPro"/>
</dbReference>
<feature type="domain" description="Spermatogenesis-associated protein 20-like TRX" evidence="1">
    <location>
        <begin position="11"/>
        <end position="164"/>
    </location>
</feature>
<dbReference type="PIRSF" id="PIRSF006402">
    <property type="entry name" value="UCP006402_thioredoxin"/>
    <property type="match status" value="1"/>
</dbReference>
<dbReference type="InterPro" id="IPR024705">
    <property type="entry name" value="Ssp411"/>
</dbReference>
<dbReference type="Proteomes" id="UP000326865">
    <property type="component" value="Unassembled WGS sequence"/>
</dbReference>
<keyword evidence="5" id="KW-1185">Reference proteome</keyword>
<dbReference type="InterPro" id="IPR004879">
    <property type="entry name" value="Ssp411-like_TRX"/>
</dbReference>
<dbReference type="InterPro" id="IPR008928">
    <property type="entry name" value="6-hairpin_glycosidase_sf"/>
</dbReference>
<dbReference type="Gene3D" id="3.40.30.10">
    <property type="entry name" value="Glutaredoxin"/>
    <property type="match status" value="1"/>
</dbReference>
<sequence>MSDVPDALRRNRLDEEASPYLQQHADNPVHWQPWDETALETARELDRPIFLSIGYSSCHWCHVMAEESFSDPNVAETVNEAFVPIKVDREERPDLDSLYITVCQLVRGHAGWPLTVFCTPDGKPFFVGTYFPKDASQRQPGFRQLVQDVADAWADPEQRAESEERAEQWTAAARGELEDVPDAPGELSDGLLTDAADHAVGQADREYGGFGRGQKFPNPARVELLLRASTRGRDEAGTVARETLDAMASGGLYDHVGGGFHRYCTDREWVVPHFEKMLYDQAGLVLTFLAGSQRFDSDRYASVARETLEFLDRDLRHDAGGFFSTLDARSEHDGEQVEGAYYVWTPERVDAAIDDETDADLFAARYGIGKGGNFPEGAEPDWTVLTETTSIGDLAASFDLSEVEIEDRLARARKQARHARGDRPAPARDEKVLAGWNGLAIHAFTEAGLVLDDSYADTAVEALDFVRERLWDGDRLTRRWKDGDAAGDGYLEDYAFLARGALATYEATADVRYLDFACSLADALVAEFYDEDAETLYFTPEGGESLIARPQALEDSSTPSSTGVAVDVLDALAQFRPDSQFGTVARRVAETHAETVDATPLNHAALALATDALATGRYELTVAADSLPTRWRGTLADQYLPLRLLSVRPPTEDGLQAWLDTIGLDSAPPIWAGREARDGEPTVYACRNRACSPPTHDLAEALDWSP</sequence>
<evidence type="ECO:0000313" key="2">
    <source>
        <dbReference type="EMBL" id="KAB7513271.1"/>
    </source>
</evidence>
<organism evidence="3 4">
    <name type="scientific">Halosegnis rubeus</name>
    <dbReference type="NCBI Taxonomy" id="2212850"/>
    <lineage>
        <taxon>Archaea</taxon>
        <taxon>Methanobacteriati</taxon>
        <taxon>Methanobacteriota</taxon>
        <taxon>Stenosarchaea group</taxon>
        <taxon>Halobacteria</taxon>
        <taxon>Halobacteriales</taxon>
        <taxon>Natronomonadaceae</taxon>
        <taxon>Halosegnis</taxon>
    </lineage>
</organism>
<dbReference type="RefSeq" id="WP_152134184.1">
    <property type="nucleotide sequence ID" value="NZ_QKKZ01000004.1"/>
</dbReference>
<dbReference type="Proteomes" id="UP000326207">
    <property type="component" value="Unassembled WGS sequence"/>
</dbReference>
<dbReference type="CDD" id="cd02955">
    <property type="entry name" value="SSP411"/>
    <property type="match status" value="1"/>
</dbReference>
<dbReference type="PANTHER" id="PTHR42899:SF1">
    <property type="entry name" value="SPERMATOGENESIS-ASSOCIATED PROTEIN 20"/>
    <property type="match status" value="1"/>
</dbReference>
<name>A0A5N5UEW3_9EURY</name>
<gene>
    <name evidence="2" type="ORF">DM867_09810</name>
    <name evidence="3" type="ORF">DP108_09555</name>
</gene>
<dbReference type="Gene3D" id="1.50.10.10">
    <property type="match status" value="1"/>
</dbReference>
<protein>
    <submittedName>
        <fullName evidence="3">DUF255 domain-containing protein</fullName>
    </submittedName>
</protein>
<proteinExistence type="predicted"/>
<dbReference type="SUPFAM" id="SSF48208">
    <property type="entry name" value="Six-hairpin glycosidases"/>
    <property type="match status" value="1"/>
</dbReference>
<evidence type="ECO:0000313" key="3">
    <source>
        <dbReference type="EMBL" id="KAB7517254.1"/>
    </source>
</evidence>
<dbReference type="PANTHER" id="PTHR42899">
    <property type="entry name" value="SPERMATOGENESIS-ASSOCIATED PROTEIN 20"/>
    <property type="match status" value="1"/>
</dbReference>
<dbReference type="InterPro" id="IPR036249">
    <property type="entry name" value="Thioredoxin-like_sf"/>
</dbReference>
<accession>A0A5N5UEW3</accession>
<dbReference type="InterPro" id="IPR012341">
    <property type="entry name" value="6hp_glycosidase-like_sf"/>
</dbReference>
<reference evidence="4 5" key="1">
    <citation type="submission" date="2019-10" db="EMBL/GenBank/DDBJ databases">
        <title>Unraveling microbial dark matter from salterns through culturing: the case of the genus Halosegnis.</title>
        <authorList>
            <person name="Duran-Viseras A."/>
            <person name="Andrei A.-S."/>
            <person name="Vera-Gargallo B."/>
            <person name="Ghai R."/>
            <person name="Sanchez-Porro C."/>
            <person name="Ventosa A."/>
        </authorList>
    </citation>
    <scope>NUCLEOTIDE SEQUENCE [LARGE SCALE GENOMIC DNA]</scope>
    <source>
        <strain evidence="2 5">F18-79</strain>
        <strain evidence="3 4">F19-13</strain>
    </source>
</reference>
<evidence type="ECO:0000313" key="5">
    <source>
        <dbReference type="Proteomes" id="UP000326865"/>
    </source>
</evidence>
<dbReference type="Pfam" id="PF03190">
    <property type="entry name" value="Thioredox_DsbH"/>
    <property type="match status" value="1"/>
</dbReference>
<dbReference type="SUPFAM" id="SSF52833">
    <property type="entry name" value="Thioredoxin-like"/>
    <property type="match status" value="1"/>
</dbReference>
<dbReference type="EMBL" id="QKKZ01000004">
    <property type="protein sequence ID" value="KAB7513271.1"/>
    <property type="molecule type" value="Genomic_DNA"/>
</dbReference>
<comment type="caution">
    <text evidence="3">The sequence shown here is derived from an EMBL/GenBank/DDBJ whole genome shotgun (WGS) entry which is preliminary data.</text>
</comment>
<dbReference type="EMBL" id="QMDY01000005">
    <property type="protein sequence ID" value="KAB7517254.1"/>
    <property type="molecule type" value="Genomic_DNA"/>
</dbReference>
<evidence type="ECO:0000259" key="1">
    <source>
        <dbReference type="Pfam" id="PF03190"/>
    </source>
</evidence>